<dbReference type="Proteomes" id="UP000315648">
    <property type="component" value="Unassembled WGS sequence"/>
</dbReference>
<gene>
    <name evidence="2" type="ORF">FPL22_13775</name>
</gene>
<dbReference type="OrthoDB" id="9987752at2"/>
<sequence>MNLHFNSRILCRCLPALGGLLVVSALFTAEASAQVYVQTHNLPQQTGATVASLEYSHAEVSEDLKNYRFNQAEGVARIGHLGVFAESEIRGEWNTGTLALAGFQDTLTINAAGLTGMTGYFTARMRVSGVLLGDASYNGTIYTGYVETKFSALLGGNGSYYTNLSGDYRRNFEGDGFATSGDLPGLMEVEISFIFGTPFLLEGQLKVDTYAQGTLNVANVWALSRAEFGHTAYVEGIDEIFTEDDEAVSGFTITSLSGADYIEGFENAAIPEPATGSALAGAVALMAVLVRRRR</sequence>
<organism evidence="2 3">
    <name type="scientific">Rariglobus hedericola</name>
    <dbReference type="NCBI Taxonomy" id="2597822"/>
    <lineage>
        <taxon>Bacteria</taxon>
        <taxon>Pseudomonadati</taxon>
        <taxon>Verrucomicrobiota</taxon>
        <taxon>Opitutia</taxon>
        <taxon>Opitutales</taxon>
        <taxon>Opitutaceae</taxon>
        <taxon>Rariglobus</taxon>
    </lineage>
</organism>
<evidence type="ECO:0000256" key="1">
    <source>
        <dbReference type="SAM" id="SignalP"/>
    </source>
</evidence>
<comment type="caution">
    <text evidence="2">The sequence shown here is derived from an EMBL/GenBank/DDBJ whole genome shotgun (WGS) entry which is preliminary data.</text>
</comment>
<evidence type="ECO:0000313" key="3">
    <source>
        <dbReference type="Proteomes" id="UP000315648"/>
    </source>
</evidence>
<reference evidence="2 3" key="1">
    <citation type="submission" date="2019-07" db="EMBL/GenBank/DDBJ databases">
        <title>Description of 53C-WASEF.</title>
        <authorList>
            <person name="Pitt A."/>
            <person name="Hahn M.W."/>
        </authorList>
    </citation>
    <scope>NUCLEOTIDE SEQUENCE [LARGE SCALE GENOMIC DNA]</scope>
    <source>
        <strain evidence="2 3">53C-WASEF</strain>
    </source>
</reference>
<evidence type="ECO:0000313" key="2">
    <source>
        <dbReference type="EMBL" id="TSJ77166.1"/>
    </source>
</evidence>
<name>A0A556QKJ6_9BACT</name>
<keyword evidence="1" id="KW-0732">Signal</keyword>
<protein>
    <recommendedName>
        <fullName evidence="4">PEP-CTERM sorting domain-containing protein</fullName>
    </recommendedName>
</protein>
<feature type="chain" id="PRO_5022129626" description="PEP-CTERM sorting domain-containing protein" evidence="1">
    <location>
        <begin position="34"/>
        <end position="294"/>
    </location>
</feature>
<dbReference type="RefSeq" id="WP_144230987.1">
    <property type="nucleotide sequence ID" value="NZ_CBCRVV010000011.1"/>
</dbReference>
<dbReference type="EMBL" id="VMBG01000002">
    <property type="protein sequence ID" value="TSJ77166.1"/>
    <property type="molecule type" value="Genomic_DNA"/>
</dbReference>
<evidence type="ECO:0008006" key="4">
    <source>
        <dbReference type="Google" id="ProtNLM"/>
    </source>
</evidence>
<accession>A0A556QKJ6</accession>
<keyword evidence="3" id="KW-1185">Reference proteome</keyword>
<feature type="signal peptide" evidence="1">
    <location>
        <begin position="1"/>
        <end position="33"/>
    </location>
</feature>
<dbReference type="AlphaFoldDB" id="A0A556QKJ6"/>
<proteinExistence type="predicted"/>